<dbReference type="Gene3D" id="3.30.540.10">
    <property type="entry name" value="Fructose-1,6-Bisphosphatase, subunit A, domain 1"/>
    <property type="match status" value="1"/>
</dbReference>
<feature type="region of interest" description="Disordered" evidence="8">
    <location>
        <begin position="1"/>
        <end position="34"/>
    </location>
</feature>
<dbReference type="Gene3D" id="3.40.190.80">
    <property type="match status" value="1"/>
</dbReference>
<dbReference type="EMBL" id="BAAAZO010000013">
    <property type="protein sequence ID" value="GAA3639521.1"/>
    <property type="molecule type" value="Genomic_DNA"/>
</dbReference>
<evidence type="ECO:0000256" key="8">
    <source>
        <dbReference type="SAM" id="MobiDB-lite"/>
    </source>
</evidence>
<comment type="similarity">
    <text evidence="3 7">Belongs to the inositol monophosphatase superfamily.</text>
</comment>
<dbReference type="PRINTS" id="PR00377">
    <property type="entry name" value="IMPHPHTASES"/>
</dbReference>
<dbReference type="InterPro" id="IPR000760">
    <property type="entry name" value="Inositol_monophosphatase-like"/>
</dbReference>
<dbReference type="Proteomes" id="UP001501074">
    <property type="component" value="Unassembled WGS sequence"/>
</dbReference>
<name>A0ABP7ATQ9_9ACTN</name>
<evidence type="ECO:0000256" key="2">
    <source>
        <dbReference type="ARBA" id="ARBA00001946"/>
    </source>
</evidence>
<sequence length="319" mass="32556">MLRQFAEPGQARGLRGGLGAAHRQAGSERFPGAGVPMSHDAAALRALAERVARAGGDLIRAGLADDPDARAVESTKSTATDIVTAMDRAVERLLREQLAAQRPDDGLLGEENGYAPGDSGLTWVLDPIDGTVNYRYGIDAYAVSVAVVEGDPTVDGAWTPVAACVHNPATGDTWTAGRGLGAALAPGDGSGVRELKLGTPPELDQALVATGFGYAATRRAGQARVLTGVLPRIRDIRRIGSASLDLCGVATGTVDAYYERGVNVWDIAAAVLVLTEAGGVLSGLRGAPAGGAMVVGAASPLLEGLCDVLGQLDADSDPV</sequence>
<accession>A0ABP7ATQ9</accession>
<comment type="catalytic activity">
    <reaction evidence="1 7">
        <text>a myo-inositol phosphate + H2O = myo-inositol + phosphate</text>
        <dbReference type="Rhea" id="RHEA:24056"/>
        <dbReference type="ChEBI" id="CHEBI:15377"/>
        <dbReference type="ChEBI" id="CHEBI:17268"/>
        <dbReference type="ChEBI" id="CHEBI:43474"/>
        <dbReference type="ChEBI" id="CHEBI:84139"/>
        <dbReference type="EC" id="3.1.3.25"/>
    </reaction>
</comment>
<evidence type="ECO:0000256" key="5">
    <source>
        <dbReference type="ARBA" id="ARBA00022801"/>
    </source>
</evidence>
<evidence type="ECO:0000256" key="4">
    <source>
        <dbReference type="ARBA" id="ARBA00022723"/>
    </source>
</evidence>
<reference evidence="10" key="1">
    <citation type="journal article" date="2019" name="Int. J. Syst. Evol. Microbiol.">
        <title>The Global Catalogue of Microorganisms (GCM) 10K type strain sequencing project: providing services to taxonomists for standard genome sequencing and annotation.</title>
        <authorList>
            <consortium name="The Broad Institute Genomics Platform"/>
            <consortium name="The Broad Institute Genome Sequencing Center for Infectious Disease"/>
            <person name="Wu L."/>
            <person name="Ma J."/>
        </authorList>
    </citation>
    <scope>NUCLEOTIDE SEQUENCE [LARGE SCALE GENOMIC DNA]</scope>
    <source>
        <strain evidence="10">JCM 16902</strain>
    </source>
</reference>
<keyword evidence="4 7" id="KW-0479">Metal-binding</keyword>
<dbReference type="InterPro" id="IPR020550">
    <property type="entry name" value="Inositol_monophosphatase_CS"/>
</dbReference>
<dbReference type="Pfam" id="PF00459">
    <property type="entry name" value="Inositol_P"/>
    <property type="match status" value="1"/>
</dbReference>
<dbReference type="EC" id="3.1.3.25" evidence="7"/>
<protein>
    <recommendedName>
        <fullName evidence="7">Inositol-1-monophosphatase</fullName>
        <ecNumber evidence="7">3.1.3.25</ecNumber>
    </recommendedName>
</protein>
<evidence type="ECO:0000256" key="1">
    <source>
        <dbReference type="ARBA" id="ARBA00001033"/>
    </source>
</evidence>
<keyword evidence="5 7" id="KW-0378">Hydrolase</keyword>
<dbReference type="InterPro" id="IPR033942">
    <property type="entry name" value="IMPase"/>
</dbReference>
<dbReference type="InterPro" id="IPR020583">
    <property type="entry name" value="Inositol_monoP_metal-BS"/>
</dbReference>
<proteinExistence type="inferred from homology"/>
<dbReference type="CDD" id="cd01639">
    <property type="entry name" value="IMPase"/>
    <property type="match status" value="1"/>
</dbReference>
<dbReference type="PANTHER" id="PTHR20854:SF4">
    <property type="entry name" value="INOSITOL-1-MONOPHOSPHATASE-RELATED"/>
    <property type="match status" value="1"/>
</dbReference>
<evidence type="ECO:0000313" key="10">
    <source>
        <dbReference type="Proteomes" id="UP001501074"/>
    </source>
</evidence>
<evidence type="ECO:0000256" key="6">
    <source>
        <dbReference type="ARBA" id="ARBA00022842"/>
    </source>
</evidence>
<dbReference type="SUPFAM" id="SSF56655">
    <property type="entry name" value="Carbohydrate phosphatase"/>
    <property type="match status" value="1"/>
</dbReference>
<dbReference type="PANTHER" id="PTHR20854">
    <property type="entry name" value="INOSITOL MONOPHOSPHATASE"/>
    <property type="match status" value="1"/>
</dbReference>
<evidence type="ECO:0000313" key="9">
    <source>
        <dbReference type="EMBL" id="GAA3639521.1"/>
    </source>
</evidence>
<dbReference type="PROSITE" id="PS00629">
    <property type="entry name" value="IMP_1"/>
    <property type="match status" value="1"/>
</dbReference>
<dbReference type="PROSITE" id="PS00630">
    <property type="entry name" value="IMP_2"/>
    <property type="match status" value="1"/>
</dbReference>
<gene>
    <name evidence="9" type="ORF">GCM10022223_68210</name>
</gene>
<keyword evidence="6 7" id="KW-0460">Magnesium</keyword>
<keyword evidence="10" id="KW-1185">Reference proteome</keyword>
<comment type="cofactor">
    <cofactor evidence="2 7">
        <name>Mg(2+)</name>
        <dbReference type="ChEBI" id="CHEBI:18420"/>
    </cofactor>
</comment>
<comment type="caution">
    <text evidence="9">The sequence shown here is derived from an EMBL/GenBank/DDBJ whole genome shotgun (WGS) entry which is preliminary data.</text>
</comment>
<evidence type="ECO:0000256" key="7">
    <source>
        <dbReference type="RuleBase" id="RU364068"/>
    </source>
</evidence>
<evidence type="ECO:0000256" key="3">
    <source>
        <dbReference type="ARBA" id="ARBA00009759"/>
    </source>
</evidence>
<organism evidence="9 10">
    <name type="scientific">Kineosporia mesophila</name>
    <dbReference type="NCBI Taxonomy" id="566012"/>
    <lineage>
        <taxon>Bacteria</taxon>
        <taxon>Bacillati</taxon>
        <taxon>Actinomycetota</taxon>
        <taxon>Actinomycetes</taxon>
        <taxon>Kineosporiales</taxon>
        <taxon>Kineosporiaceae</taxon>
        <taxon>Kineosporia</taxon>
    </lineage>
</organism>